<dbReference type="PANTHER" id="PTHR47384">
    <property type="entry name" value="E3 UBIQUITIN-PROTEIN LIGASE CCNB1IP1 HOMOLOG"/>
    <property type="match status" value="1"/>
</dbReference>
<dbReference type="GO" id="GO:0051026">
    <property type="term" value="P:chiasma assembly"/>
    <property type="evidence" value="ECO:0007669"/>
    <property type="project" value="TreeGrafter"/>
</dbReference>
<dbReference type="EMBL" id="JAQQAF010000008">
    <property type="protein sequence ID" value="KAJ8464871.1"/>
    <property type="molecule type" value="Genomic_DNA"/>
</dbReference>
<proteinExistence type="inferred from homology"/>
<dbReference type="PANTHER" id="PTHR47384:SF2">
    <property type="entry name" value="E3 UBIQUITIN-PROTEIN LIGASE CCNB1IP1 HOMOLOG"/>
    <property type="match status" value="1"/>
</dbReference>
<evidence type="ECO:0000313" key="9">
    <source>
        <dbReference type="EMBL" id="KAJ8464871.1"/>
    </source>
</evidence>
<keyword evidence="3" id="KW-0862">Zinc</keyword>
<keyword evidence="10" id="KW-1185">Reference proteome</keyword>
<dbReference type="GO" id="GO:0006355">
    <property type="term" value="P:regulation of DNA-templated transcription"/>
    <property type="evidence" value="ECO:0007669"/>
    <property type="project" value="UniProtKB-ARBA"/>
</dbReference>
<dbReference type="SUPFAM" id="SSF90257">
    <property type="entry name" value="Myosin rod fragments"/>
    <property type="match status" value="1"/>
</dbReference>
<dbReference type="GO" id="GO:0005634">
    <property type="term" value="C:nucleus"/>
    <property type="evidence" value="ECO:0007669"/>
    <property type="project" value="UniProtKB-SubCell"/>
</dbReference>
<dbReference type="SUPFAM" id="SSF57850">
    <property type="entry name" value="RING/U-box"/>
    <property type="match status" value="1"/>
</dbReference>
<keyword evidence="5" id="KW-0479">Metal-binding</keyword>
<dbReference type="SUPFAM" id="SSF57783">
    <property type="entry name" value="Zinc beta-ribbon"/>
    <property type="match status" value="1"/>
</dbReference>
<gene>
    <name evidence="9" type="ORF">OPV22_027423</name>
</gene>
<dbReference type="InterPro" id="IPR013083">
    <property type="entry name" value="Znf_RING/FYVE/PHD"/>
</dbReference>
<accession>A0AAV8Q5R1</accession>
<dbReference type="FunFam" id="3.30.40.10:FF:000405">
    <property type="entry name" value="E3 ubiquitin-protein ligase CCNB1IP1 homolog"/>
    <property type="match status" value="1"/>
</dbReference>
<comment type="similarity">
    <text evidence="2">Belongs to the ELOF1 family.</text>
</comment>
<dbReference type="InterPro" id="IPR038567">
    <property type="entry name" value="T_Elf1_sf"/>
</dbReference>
<comment type="caution">
    <text evidence="9">The sequence shown here is derived from an EMBL/GenBank/DDBJ whole genome shotgun (WGS) entry which is preliminary data.</text>
</comment>
<comment type="subcellular location">
    <subcellularLocation>
        <location evidence="1">Nucleus</location>
    </subcellularLocation>
</comment>
<reference evidence="9 10" key="1">
    <citation type="submission" date="2022-12" db="EMBL/GenBank/DDBJ databases">
        <title>Chromosome-scale assembly of the Ensete ventricosum genome.</title>
        <authorList>
            <person name="Dussert Y."/>
            <person name="Stocks J."/>
            <person name="Wendawek A."/>
            <person name="Woldeyes F."/>
            <person name="Nichols R.A."/>
            <person name="Borrell J.S."/>
        </authorList>
    </citation>
    <scope>NUCLEOTIDE SEQUENCE [LARGE SCALE GENOMIC DNA]</scope>
    <source>
        <strain evidence="10">cv. Maze</strain>
        <tissue evidence="9">Seeds</tissue>
    </source>
</reference>
<protein>
    <recommendedName>
        <fullName evidence="8">RING-type domain-containing protein</fullName>
    </recommendedName>
</protein>
<feature type="domain" description="RING-type" evidence="8">
    <location>
        <begin position="547"/>
        <end position="586"/>
    </location>
</feature>
<feature type="coiled-coil region" evidence="6">
    <location>
        <begin position="670"/>
        <end position="725"/>
    </location>
</feature>
<evidence type="ECO:0000256" key="3">
    <source>
        <dbReference type="ARBA" id="ARBA00022833"/>
    </source>
</evidence>
<dbReference type="Pfam" id="PF05687">
    <property type="entry name" value="BES1_N"/>
    <property type="match status" value="1"/>
</dbReference>
<name>A0AAV8Q5R1_ENSVE</name>
<evidence type="ECO:0000256" key="4">
    <source>
        <dbReference type="ARBA" id="ARBA00023242"/>
    </source>
</evidence>
<dbReference type="GO" id="GO:0008270">
    <property type="term" value="F:zinc ion binding"/>
    <property type="evidence" value="ECO:0007669"/>
    <property type="project" value="UniProtKB-KW"/>
</dbReference>
<evidence type="ECO:0000256" key="6">
    <source>
        <dbReference type="SAM" id="Coils"/>
    </source>
</evidence>
<evidence type="ECO:0000256" key="7">
    <source>
        <dbReference type="SAM" id="MobiDB-lite"/>
    </source>
</evidence>
<keyword evidence="6" id="KW-0175">Coiled coil</keyword>
<feature type="region of interest" description="Disordered" evidence="7">
    <location>
        <begin position="1"/>
        <end position="20"/>
    </location>
</feature>
<dbReference type="Proteomes" id="UP001222027">
    <property type="component" value="Unassembled WGS sequence"/>
</dbReference>
<feature type="region of interest" description="Disordered" evidence="7">
    <location>
        <begin position="172"/>
        <end position="196"/>
    </location>
</feature>
<dbReference type="Gene3D" id="3.30.40.10">
    <property type="entry name" value="Zinc/RING finger domain, C3HC4 (zinc finger)"/>
    <property type="match status" value="1"/>
</dbReference>
<sequence length="847" mass="93280">MTSRSRMPTWRERENNRRRERRRRAIASKIYAGLRLYGNYRLPKHCDNNEVLKALCDEAGWTVEPDGTTYRKGCKPPAEHIDVAGGSTSPSPYFSNQPSPCASYNPSAASSSYASPASTSYIATANNSINGADANSLIPWLKNLSSASSSGPTEILHQHPFYMHGGGSISAPVTPPLSSPTASTPQIKSDWDGPNSRSSLVNTSYTFLPNSTPPSPGRQIIPDPSWIAGLQIDTGSPSSPTFSLVSSNPQGFSGGGSSRMWTPGQSGTSSPVMPGMPCCVDIQMSDGISDEFVFGSSSNGGHLQAVLRGCRRPSNAFYQIASIPLSDAGMESKIKENAAAVGDTSYVSLSSGRNEIGVMLIVVYGSYNYIMSYFARKITSNINFMGKRKSRTKPAPTKRMDKLDAVFCCPFCNHGNSVECRIDMKNLIGEASCRICLERFSTTATYSSVSDALALVDPFTTSPTPLNAFNSKRSEHRGLNSSLVLSSACNFNCPRVLIGSEMFRSIGIFQKRHIMGKPSQVKFQPYLWLEVDIVDLLIHASRSEMRCNACWRELEGQAISTTCGHLFCTEDANKIISNDAACPVCDQVLSKSLMRQVDINPGDEWINMVMAGVSPQILMKSAYRSVMFYNGQKELEMQYKMNKIIGQCRQKCEALHEKFTEKLEQVHTAYQKMAKRCQMMEKEIESLSKDKQELQEKYAEKSRQKRKLDEMYDKLRSEYESAKRSSVQPANFFSRAEPDLFSSMANMMDGRASVGQDRSVFTPETPGQREEIWPSTRQKNSSSSAFDLSGGSPAKTGPGPVDTGTRRQTGSLFGAGVRNPTATLRNLIVSPMKRPQLSRNHPHIFTL</sequence>
<evidence type="ECO:0000313" key="10">
    <source>
        <dbReference type="Proteomes" id="UP001222027"/>
    </source>
</evidence>
<dbReference type="AlphaFoldDB" id="A0AAV8Q5R1"/>
<dbReference type="InterPro" id="IPR001841">
    <property type="entry name" value="Znf_RING"/>
</dbReference>
<dbReference type="Pfam" id="PF05129">
    <property type="entry name" value="Zn_ribbon_Elf1"/>
    <property type="match status" value="1"/>
</dbReference>
<feature type="region of interest" description="Disordered" evidence="7">
    <location>
        <begin position="756"/>
        <end position="817"/>
    </location>
</feature>
<evidence type="ECO:0000259" key="8">
    <source>
        <dbReference type="PROSITE" id="PS50089"/>
    </source>
</evidence>
<keyword evidence="5" id="KW-0863">Zinc-finger</keyword>
<evidence type="ECO:0000256" key="1">
    <source>
        <dbReference type="ARBA" id="ARBA00004123"/>
    </source>
</evidence>
<evidence type="ECO:0000256" key="2">
    <source>
        <dbReference type="ARBA" id="ARBA00009730"/>
    </source>
</evidence>
<dbReference type="InterPro" id="IPR007808">
    <property type="entry name" value="Elf1"/>
</dbReference>
<keyword evidence="4" id="KW-0539">Nucleus</keyword>
<organism evidence="9 10">
    <name type="scientific">Ensete ventricosum</name>
    <name type="common">Abyssinian banana</name>
    <name type="synonym">Musa ensete</name>
    <dbReference type="NCBI Taxonomy" id="4639"/>
    <lineage>
        <taxon>Eukaryota</taxon>
        <taxon>Viridiplantae</taxon>
        <taxon>Streptophyta</taxon>
        <taxon>Embryophyta</taxon>
        <taxon>Tracheophyta</taxon>
        <taxon>Spermatophyta</taxon>
        <taxon>Magnoliopsida</taxon>
        <taxon>Liliopsida</taxon>
        <taxon>Zingiberales</taxon>
        <taxon>Musaceae</taxon>
        <taxon>Ensete</taxon>
    </lineage>
</organism>
<dbReference type="Pfam" id="PF14634">
    <property type="entry name" value="zf-RING_5"/>
    <property type="match status" value="1"/>
</dbReference>
<dbReference type="PROSITE" id="PS50089">
    <property type="entry name" value="ZF_RING_2"/>
    <property type="match status" value="1"/>
</dbReference>
<dbReference type="InterPro" id="IPR055328">
    <property type="entry name" value="HEI10-like"/>
</dbReference>
<dbReference type="Gene3D" id="2.20.25.190">
    <property type="match status" value="1"/>
</dbReference>
<feature type="compositionally biased region" description="Low complexity" evidence="7">
    <location>
        <begin position="781"/>
        <end position="792"/>
    </location>
</feature>
<evidence type="ECO:0000256" key="5">
    <source>
        <dbReference type="PROSITE-ProRule" id="PRU00175"/>
    </source>
</evidence>
<dbReference type="InterPro" id="IPR008540">
    <property type="entry name" value="BES1_N"/>
</dbReference>